<sequence>MIHAKLAQVGPVRGFHEILDIVGFAREHVRRLIAADRGGKLGEEFRVRHDGDIDLDVRVDGVKAFHEAGQFLAGGPNGDGAAQRCGIGRWRFRCFGGGRGGIRSGGVRGGGFCGGRAGAGKHSECQNQRKNDSKGLLHGFSPPFIY</sequence>
<comment type="caution">
    <text evidence="2">The sequence shown here is derived from an EMBL/GenBank/DDBJ whole genome shotgun (WGS) entry which is preliminary data.</text>
</comment>
<name>A0A645IE50_9ZZZZ</name>
<feature type="region of interest" description="Disordered" evidence="1">
    <location>
        <begin position="122"/>
        <end position="146"/>
    </location>
</feature>
<protein>
    <submittedName>
        <fullName evidence="2">Uncharacterized protein</fullName>
    </submittedName>
</protein>
<proteinExistence type="predicted"/>
<dbReference type="AlphaFoldDB" id="A0A645IE50"/>
<accession>A0A645IE50</accession>
<evidence type="ECO:0000313" key="2">
    <source>
        <dbReference type="EMBL" id="MPN49575.1"/>
    </source>
</evidence>
<feature type="compositionally biased region" description="Basic and acidic residues" evidence="1">
    <location>
        <begin position="122"/>
        <end position="135"/>
    </location>
</feature>
<organism evidence="2">
    <name type="scientific">bioreactor metagenome</name>
    <dbReference type="NCBI Taxonomy" id="1076179"/>
    <lineage>
        <taxon>unclassified sequences</taxon>
        <taxon>metagenomes</taxon>
        <taxon>ecological metagenomes</taxon>
    </lineage>
</organism>
<reference evidence="2" key="1">
    <citation type="submission" date="2019-08" db="EMBL/GenBank/DDBJ databases">
        <authorList>
            <person name="Kucharzyk K."/>
            <person name="Murdoch R.W."/>
            <person name="Higgins S."/>
            <person name="Loffler F."/>
        </authorList>
    </citation>
    <scope>NUCLEOTIDE SEQUENCE</scope>
</reference>
<gene>
    <name evidence="2" type="ORF">SDC9_197197</name>
</gene>
<evidence type="ECO:0000256" key="1">
    <source>
        <dbReference type="SAM" id="MobiDB-lite"/>
    </source>
</evidence>
<dbReference type="EMBL" id="VSSQ01112948">
    <property type="protein sequence ID" value="MPN49575.1"/>
    <property type="molecule type" value="Genomic_DNA"/>
</dbReference>